<comment type="caution">
    <text evidence="6">The sequence shown here is derived from an EMBL/GenBank/DDBJ whole genome shotgun (WGS) entry which is preliminary data.</text>
</comment>
<dbReference type="Gene3D" id="2.20.25.240">
    <property type="match status" value="2"/>
</dbReference>
<dbReference type="Proteomes" id="UP001321473">
    <property type="component" value="Unassembled WGS sequence"/>
</dbReference>
<keyword evidence="3" id="KW-0862">Zinc</keyword>
<feature type="region of interest" description="Disordered" evidence="4">
    <location>
        <begin position="144"/>
        <end position="278"/>
    </location>
</feature>
<protein>
    <recommendedName>
        <fullName evidence="5">FLYWCH-type domain-containing protein</fullName>
    </recommendedName>
</protein>
<dbReference type="InterPro" id="IPR007588">
    <property type="entry name" value="Znf_FLYWCH"/>
</dbReference>
<feature type="compositionally biased region" description="Basic and acidic residues" evidence="4">
    <location>
        <begin position="146"/>
        <end position="160"/>
    </location>
</feature>
<dbReference type="GO" id="GO:0008270">
    <property type="term" value="F:zinc ion binding"/>
    <property type="evidence" value="ECO:0007669"/>
    <property type="project" value="UniProtKB-KW"/>
</dbReference>
<evidence type="ECO:0000313" key="7">
    <source>
        <dbReference type="Proteomes" id="UP001321473"/>
    </source>
</evidence>
<dbReference type="Pfam" id="PF04500">
    <property type="entry name" value="FLYWCH"/>
    <property type="match status" value="1"/>
</dbReference>
<feature type="compositionally biased region" description="Acidic residues" evidence="4">
    <location>
        <begin position="292"/>
        <end position="302"/>
    </location>
</feature>
<feature type="domain" description="FLYWCH-type" evidence="5">
    <location>
        <begin position="21"/>
        <end position="76"/>
    </location>
</feature>
<organism evidence="6 7">
    <name type="scientific">Amblyomma americanum</name>
    <name type="common">Lone star tick</name>
    <dbReference type="NCBI Taxonomy" id="6943"/>
    <lineage>
        <taxon>Eukaryota</taxon>
        <taxon>Metazoa</taxon>
        <taxon>Ecdysozoa</taxon>
        <taxon>Arthropoda</taxon>
        <taxon>Chelicerata</taxon>
        <taxon>Arachnida</taxon>
        <taxon>Acari</taxon>
        <taxon>Parasitiformes</taxon>
        <taxon>Ixodida</taxon>
        <taxon>Ixodoidea</taxon>
        <taxon>Ixodidae</taxon>
        <taxon>Amblyomminae</taxon>
        <taxon>Amblyomma</taxon>
    </lineage>
</organism>
<name>A0AAQ4DX56_AMBAM</name>
<keyword evidence="7" id="KW-1185">Reference proteome</keyword>
<feature type="compositionally biased region" description="Basic and acidic residues" evidence="4">
    <location>
        <begin position="174"/>
        <end position="183"/>
    </location>
</feature>
<keyword evidence="1" id="KW-0479">Metal-binding</keyword>
<feature type="compositionally biased region" description="Polar residues" evidence="4">
    <location>
        <begin position="161"/>
        <end position="172"/>
    </location>
</feature>
<sequence length="361" mass="39096">MSGAGVADDSVAPFAGVVELVPSRRGKMKAKYAGRTFTLETHNGQRHRWRCDVRHCKARLTTDVYGDQHMVYRFRGHDEDQHQRVASQKKRRLDIAYKQQSVKRIGDHRYVLDNLADGVHFWRCAFVSCPGRCRTIGGRVVAGPSEHLHEPRVEKQEPDRATQQVEDSSSSMDLRLDADKEEAPGVAESSKPDALPQQQPGGSNKESSGKIGSPVIIKSEPPSPLPSEEVASSEGVCGAGDDAGPAQRSLADHEIGAGGEGPHFRISGPSACAKGQSPASRTAAAVTVEDAEYVDSSDAGEENDVKHYSADDVSGGQLGLVGSSSRRHVDVADVLRMTSTARDNRERGLRADILLQMRRLS</sequence>
<evidence type="ECO:0000256" key="3">
    <source>
        <dbReference type="ARBA" id="ARBA00022833"/>
    </source>
</evidence>
<evidence type="ECO:0000313" key="6">
    <source>
        <dbReference type="EMBL" id="KAK8767046.1"/>
    </source>
</evidence>
<evidence type="ECO:0000256" key="2">
    <source>
        <dbReference type="ARBA" id="ARBA00022771"/>
    </source>
</evidence>
<reference evidence="6 7" key="1">
    <citation type="journal article" date="2023" name="Arcadia Sci">
        <title>De novo assembly of a long-read Amblyomma americanum tick genome.</title>
        <authorList>
            <person name="Chou S."/>
            <person name="Poskanzer K.E."/>
            <person name="Rollins M."/>
            <person name="Thuy-Boun P.S."/>
        </authorList>
    </citation>
    <scope>NUCLEOTIDE SEQUENCE [LARGE SCALE GENOMIC DNA]</scope>
    <source>
        <strain evidence="6">F_SG_1</strain>
        <tissue evidence="6">Salivary glands</tissue>
    </source>
</reference>
<gene>
    <name evidence="6" type="ORF">V5799_006179</name>
</gene>
<evidence type="ECO:0000256" key="4">
    <source>
        <dbReference type="SAM" id="MobiDB-lite"/>
    </source>
</evidence>
<dbReference type="EMBL" id="JARKHS020025783">
    <property type="protein sequence ID" value="KAK8767046.1"/>
    <property type="molecule type" value="Genomic_DNA"/>
</dbReference>
<proteinExistence type="predicted"/>
<accession>A0AAQ4DX56</accession>
<evidence type="ECO:0000259" key="5">
    <source>
        <dbReference type="Pfam" id="PF04500"/>
    </source>
</evidence>
<evidence type="ECO:0000256" key="1">
    <source>
        <dbReference type="ARBA" id="ARBA00022723"/>
    </source>
</evidence>
<feature type="compositionally biased region" description="Polar residues" evidence="4">
    <location>
        <begin position="196"/>
        <end position="206"/>
    </location>
</feature>
<feature type="region of interest" description="Disordered" evidence="4">
    <location>
        <begin position="292"/>
        <end position="321"/>
    </location>
</feature>
<keyword evidence="2" id="KW-0863">Zinc-finger</keyword>
<dbReference type="AlphaFoldDB" id="A0AAQ4DX56"/>